<dbReference type="PANTHER" id="PTHR21347">
    <property type="entry name" value="CLEFT LIP AND PALATE ASSOCIATED TRANSMEMBRANE PROTEIN-RELATED"/>
    <property type="match status" value="1"/>
</dbReference>
<keyword evidence="3" id="KW-0812">Transmembrane</keyword>
<comment type="caution">
    <text evidence="6">The sequence shown here is derived from an EMBL/GenBank/DDBJ whole genome shotgun (WGS) entry which is preliminary data.</text>
</comment>
<evidence type="ECO:0000313" key="7">
    <source>
        <dbReference type="Proteomes" id="UP000784294"/>
    </source>
</evidence>
<reference evidence="6" key="1">
    <citation type="submission" date="2018-11" db="EMBL/GenBank/DDBJ databases">
        <authorList>
            <consortium name="Pathogen Informatics"/>
        </authorList>
    </citation>
    <scope>NUCLEOTIDE SEQUENCE</scope>
</reference>
<organism evidence="6 7">
    <name type="scientific">Protopolystoma xenopodis</name>
    <dbReference type="NCBI Taxonomy" id="117903"/>
    <lineage>
        <taxon>Eukaryota</taxon>
        <taxon>Metazoa</taxon>
        <taxon>Spiralia</taxon>
        <taxon>Lophotrochozoa</taxon>
        <taxon>Platyhelminthes</taxon>
        <taxon>Monogenea</taxon>
        <taxon>Polyopisthocotylea</taxon>
        <taxon>Polystomatidea</taxon>
        <taxon>Polystomatidae</taxon>
        <taxon>Protopolystoma</taxon>
    </lineage>
</organism>
<evidence type="ECO:0000256" key="5">
    <source>
        <dbReference type="ARBA" id="ARBA00023136"/>
    </source>
</evidence>
<evidence type="ECO:0000313" key="6">
    <source>
        <dbReference type="EMBL" id="VEL10580.1"/>
    </source>
</evidence>
<name>A0A448WFR0_9PLAT</name>
<protein>
    <submittedName>
        <fullName evidence="6">Uncharacterized protein</fullName>
    </submittedName>
</protein>
<dbReference type="AlphaFoldDB" id="A0A448WFR0"/>
<gene>
    <name evidence="6" type="ORF">PXEA_LOCUS4020</name>
</gene>
<comment type="subcellular location">
    <subcellularLocation>
        <location evidence="1">Membrane</location>
        <topology evidence="1">Multi-pass membrane protein</topology>
    </subcellularLocation>
</comment>
<comment type="similarity">
    <text evidence="2">Belongs to the CLPTM1 family.</text>
</comment>
<dbReference type="GO" id="GO:0016020">
    <property type="term" value="C:membrane"/>
    <property type="evidence" value="ECO:0007669"/>
    <property type="project" value="UniProtKB-SubCell"/>
</dbReference>
<dbReference type="EMBL" id="CAAALY010009398">
    <property type="protein sequence ID" value="VEL10580.1"/>
    <property type="molecule type" value="Genomic_DNA"/>
</dbReference>
<evidence type="ECO:0000256" key="2">
    <source>
        <dbReference type="ARBA" id="ARBA00009310"/>
    </source>
</evidence>
<evidence type="ECO:0000256" key="3">
    <source>
        <dbReference type="ARBA" id="ARBA00022692"/>
    </source>
</evidence>
<accession>A0A448WFR0</accession>
<dbReference type="PANTHER" id="PTHR21347:SF14">
    <property type="entry name" value="LIPID SCRAMBLASE CLPTM1-RELATED"/>
    <property type="match status" value="1"/>
</dbReference>
<keyword evidence="5" id="KW-0472">Membrane</keyword>
<evidence type="ECO:0000256" key="4">
    <source>
        <dbReference type="ARBA" id="ARBA00022989"/>
    </source>
</evidence>
<keyword evidence="4" id="KW-1133">Transmembrane helix</keyword>
<keyword evidence="7" id="KW-1185">Reference proteome</keyword>
<dbReference type="Proteomes" id="UP000784294">
    <property type="component" value="Unassembled WGS sequence"/>
</dbReference>
<proteinExistence type="inferred from homology"/>
<dbReference type="Pfam" id="PF05602">
    <property type="entry name" value="CLPTM1"/>
    <property type="match status" value="1"/>
</dbReference>
<evidence type="ECO:0000256" key="1">
    <source>
        <dbReference type="ARBA" id="ARBA00004141"/>
    </source>
</evidence>
<dbReference type="OrthoDB" id="378564at2759"/>
<dbReference type="GO" id="GO:0012505">
    <property type="term" value="C:endomembrane system"/>
    <property type="evidence" value="ECO:0007669"/>
    <property type="project" value="TreeGrafter"/>
</dbReference>
<dbReference type="InterPro" id="IPR008429">
    <property type="entry name" value="CLPTM1"/>
</dbReference>
<sequence>MNLLTGETQAHRDLIASPDTPADVRYLPPCTHWHPNLTIHLVDDHTPWTQGSVPAQLNQFIEFYPPTNQYYPVLYLNDYWNLNEDYQPVNKTTPSLQLRLYFSPISLFRWQLYVAQTTRHSWYASFLGGSSSDRVGSGLTSDSGADSVTTEPSAGFAGISSQLFTEDDDEDQDALKCDHALITGNLFASTATFS</sequence>